<keyword evidence="7 8" id="KW-0998">Cell outer membrane</keyword>
<evidence type="ECO:0000256" key="1">
    <source>
        <dbReference type="ARBA" id="ARBA00004571"/>
    </source>
</evidence>
<sequence>MTHIEILDLDYVCFYCGPVTFSFNFVTEDTIETLRARKPLLMSASPPKQGRTGIFRSVPTGFLKITLLAGISYCAIPVTEANAQAPAKHHSTTKKSASKVTAPVQQSAPAVPATSSAPATAASTITRVQKKDLQQVESVRSEHVTVTGSLLHDPNVNSMSPITHISRADMARRGFANVTDALQALSSNGAGSLTNAFSANGAFAGGASAPSLRGLSSDSTLVLMDGQRLSYYPLSDDGQRNFVDTNWIPSSIMESTDVLEDGAATRYGADAVAGVINYVTRKEIKGFEGNAEGGLSQRGDTGHQKLYATYGFGDLRQDGYNVYINSEYQQDDALYNRQLGYPYKTGDLTKLGGENGNTNVLGSDGSISNFGATPATVVRPSDGGRGGIGPYQLLNPAAGCGSFGSLVSGNAAGTPAGSISQACTQNAVGDYSQVSPSLRRINATIHTTVQVTPRSQLTAMFTYSQALSTYTGTPVSIRVQSQARAANTLSTPLPVYLPDGSLNPNNPFAAQGQAAQVIGMFSDIQRVNTQLSQNFRGAARYNGSAASNWGSDWNYDVNFVGMNTTLEQTILGVPTIRGIQDAITNGTYNFVDPSKNTNAVRKAIAPPNVMNARTQEYSGEMSLSKGLFKLPGGTVDLAIGGNVRYESLNDPSANPYDPSDPTAQYTGAINPFNAQGSRWVESGFFEVGLPFHKMLSGNIAGRYDHYSEGFSHYTPKAGLIFTPVKQFSLRGTFSRGFRVPSFAETGGSNVGYTTYQPRNQAWINQHLNPNGTPDSYAQSYSIGTNASGNPRLKPEIATNFTGGALIKPTNWLNFSFDYYYIKKSNYIAPNPVSTTSVAEAYLAGEALPAGVSVTPEIVDAQHPDAPVRPALINLGYLNTNKVVTDGVDFKVSATSRLPGVLHDVRWISTGSATYVHSFNLTTPDGQVQHYAGTIGPFGAVSASGTPRWRANWSNTFIYKKLAVTPTVYYTSGYKTVAEDQTGAGTRNTCSSFGSIQQAFTPNQCRTKAFWDVDLTVNYRFNDRWNVYANVYNLLGFKSPYDFATYGSYLYNSAWSQQGLILRSFHFGVNVTL</sequence>
<dbReference type="EMBL" id="JABCQN010000002">
    <property type="protein sequence ID" value="MBF0870104.1"/>
    <property type="molecule type" value="Genomic_DNA"/>
</dbReference>
<comment type="similarity">
    <text evidence="8 9">Belongs to the TonB-dependent receptor family.</text>
</comment>
<dbReference type="GO" id="GO:0009279">
    <property type="term" value="C:cell outer membrane"/>
    <property type="evidence" value="ECO:0007669"/>
    <property type="project" value="UniProtKB-SubCell"/>
</dbReference>
<organism evidence="13 14">
    <name type="scientific">Gluconobacter japonicus</name>
    <dbReference type="NCBI Taxonomy" id="376620"/>
    <lineage>
        <taxon>Bacteria</taxon>
        <taxon>Pseudomonadati</taxon>
        <taxon>Pseudomonadota</taxon>
        <taxon>Alphaproteobacteria</taxon>
        <taxon>Acetobacterales</taxon>
        <taxon>Acetobacteraceae</taxon>
        <taxon>Gluconobacter</taxon>
    </lineage>
</organism>
<evidence type="ECO:0000256" key="5">
    <source>
        <dbReference type="ARBA" id="ARBA00023077"/>
    </source>
</evidence>
<protein>
    <submittedName>
        <fullName evidence="13">TonB-dependent receptor</fullName>
    </submittedName>
</protein>
<keyword evidence="6 8" id="KW-0472">Membrane</keyword>
<dbReference type="AlphaFoldDB" id="A0A9Q2ISN4"/>
<feature type="domain" description="TonB-dependent receptor plug" evidence="12">
    <location>
        <begin position="157"/>
        <end position="275"/>
    </location>
</feature>
<keyword evidence="2 8" id="KW-0813">Transport</keyword>
<name>A0A9Q2ISN4_GLUJA</name>
<keyword evidence="13" id="KW-0675">Receptor</keyword>
<evidence type="ECO:0000256" key="10">
    <source>
        <dbReference type="SAM" id="MobiDB-lite"/>
    </source>
</evidence>
<evidence type="ECO:0000256" key="3">
    <source>
        <dbReference type="ARBA" id="ARBA00022452"/>
    </source>
</evidence>
<accession>A0A9Q2ISN4</accession>
<dbReference type="Gene3D" id="2.170.130.10">
    <property type="entry name" value="TonB-dependent receptor, plug domain"/>
    <property type="match status" value="1"/>
</dbReference>
<dbReference type="PROSITE" id="PS52016">
    <property type="entry name" value="TONB_DEPENDENT_REC_3"/>
    <property type="match status" value="1"/>
</dbReference>
<comment type="caution">
    <text evidence="13">The sequence shown here is derived from an EMBL/GenBank/DDBJ whole genome shotgun (WGS) entry which is preliminary data.</text>
</comment>
<evidence type="ECO:0000259" key="11">
    <source>
        <dbReference type="Pfam" id="PF00593"/>
    </source>
</evidence>
<dbReference type="Pfam" id="PF07715">
    <property type="entry name" value="Plug"/>
    <property type="match status" value="1"/>
</dbReference>
<proteinExistence type="inferred from homology"/>
<dbReference type="InterPro" id="IPR037066">
    <property type="entry name" value="Plug_dom_sf"/>
</dbReference>
<evidence type="ECO:0000256" key="2">
    <source>
        <dbReference type="ARBA" id="ARBA00022448"/>
    </source>
</evidence>
<dbReference type="InterPro" id="IPR000531">
    <property type="entry name" value="Beta-barrel_TonB"/>
</dbReference>
<dbReference type="Gene3D" id="2.40.170.20">
    <property type="entry name" value="TonB-dependent receptor, beta-barrel domain"/>
    <property type="match status" value="1"/>
</dbReference>
<evidence type="ECO:0000256" key="7">
    <source>
        <dbReference type="ARBA" id="ARBA00023237"/>
    </source>
</evidence>
<dbReference type="PANTHER" id="PTHR47234">
    <property type="match status" value="1"/>
</dbReference>
<evidence type="ECO:0000256" key="8">
    <source>
        <dbReference type="PROSITE-ProRule" id="PRU01360"/>
    </source>
</evidence>
<dbReference type="Pfam" id="PF00593">
    <property type="entry name" value="TonB_dep_Rec_b-barrel"/>
    <property type="match status" value="1"/>
</dbReference>
<dbReference type="InterPro" id="IPR012910">
    <property type="entry name" value="Plug_dom"/>
</dbReference>
<reference evidence="13" key="1">
    <citation type="submission" date="2020-04" db="EMBL/GenBank/DDBJ databases">
        <authorList>
            <person name="Sombolestani A."/>
        </authorList>
    </citation>
    <scope>NUCLEOTIDE SEQUENCE</scope>
    <source>
        <strain evidence="13">R71697</strain>
    </source>
</reference>
<evidence type="ECO:0000259" key="12">
    <source>
        <dbReference type="Pfam" id="PF07715"/>
    </source>
</evidence>
<dbReference type="InterPro" id="IPR036942">
    <property type="entry name" value="Beta-barrel_TonB_sf"/>
</dbReference>
<dbReference type="Proteomes" id="UP000661006">
    <property type="component" value="Unassembled WGS sequence"/>
</dbReference>
<feature type="compositionally biased region" description="Low complexity" evidence="10">
    <location>
        <begin position="98"/>
        <end position="122"/>
    </location>
</feature>
<evidence type="ECO:0000256" key="4">
    <source>
        <dbReference type="ARBA" id="ARBA00022692"/>
    </source>
</evidence>
<dbReference type="SUPFAM" id="SSF56935">
    <property type="entry name" value="Porins"/>
    <property type="match status" value="1"/>
</dbReference>
<feature type="region of interest" description="Disordered" evidence="10">
    <location>
        <begin position="86"/>
        <end position="122"/>
    </location>
</feature>
<evidence type="ECO:0000313" key="14">
    <source>
        <dbReference type="Proteomes" id="UP000661006"/>
    </source>
</evidence>
<feature type="compositionally biased region" description="Basic residues" evidence="10">
    <location>
        <begin position="87"/>
        <end position="97"/>
    </location>
</feature>
<reference evidence="13" key="2">
    <citation type="submission" date="2020-11" db="EMBL/GenBank/DDBJ databases">
        <title>Description of novel Gluconobacter species.</title>
        <authorList>
            <person name="Cleenwerck I."/>
            <person name="Cnockaert M."/>
            <person name="Borremans W."/>
            <person name="Wieme A.D."/>
            <person name="De Vuyst L."/>
            <person name="Vandamme P."/>
        </authorList>
    </citation>
    <scope>NUCLEOTIDE SEQUENCE</scope>
    <source>
        <strain evidence="13">R71697</strain>
    </source>
</reference>
<evidence type="ECO:0000256" key="6">
    <source>
        <dbReference type="ARBA" id="ARBA00023136"/>
    </source>
</evidence>
<feature type="domain" description="TonB-dependent receptor-like beta-barrel" evidence="11">
    <location>
        <begin position="526"/>
        <end position="1033"/>
    </location>
</feature>
<dbReference type="PANTHER" id="PTHR47234:SF1">
    <property type="entry name" value="TONB-DEPENDENT RECEPTOR"/>
    <property type="match status" value="1"/>
</dbReference>
<comment type="subcellular location">
    <subcellularLocation>
        <location evidence="1 8">Cell outer membrane</location>
        <topology evidence="1 8">Multi-pass membrane protein</topology>
    </subcellularLocation>
</comment>
<keyword evidence="5 9" id="KW-0798">TonB box</keyword>
<evidence type="ECO:0000256" key="9">
    <source>
        <dbReference type="RuleBase" id="RU003357"/>
    </source>
</evidence>
<evidence type="ECO:0000313" key="13">
    <source>
        <dbReference type="EMBL" id="MBF0870104.1"/>
    </source>
</evidence>
<keyword evidence="4 8" id="KW-0812">Transmembrane</keyword>
<dbReference type="InterPro" id="IPR039426">
    <property type="entry name" value="TonB-dep_rcpt-like"/>
</dbReference>
<gene>
    <name evidence="13" type="ORF">HKD32_04420</name>
</gene>
<keyword evidence="3 8" id="KW-1134">Transmembrane beta strand</keyword>